<dbReference type="PANTHER" id="PTHR48413">
    <property type="match status" value="1"/>
</dbReference>
<dbReference type="GO" id="GO:0043817">
    <property type="term" value="F:phosphosulfolactate synthase activity"/>
    <property type="evidence" value="ECO:0007669"/>
    <property type="project" value="UniProtKB-UniRule"/>
</dbReference>
<dbReference type="InterPro" id="IPR036112">
    <property type="entry name" value="ComA_synth_sf"/>
</dbReference>
<dbReference type="AlphaFoldDB" id="A0A371NBE1"/>
<dbReference type="EC" id="4.4.1.19" evidence="2"/>
<accession>A0A371NBE1</accession>
<dbReference type="SUPFAM" id="SSF102110">
    <property type="entry name" value="(2r)-phospho-3-sulfolactate synthase ComA"/>
    <property type="match status" value="1"/>
</dbReference>
<proteinExistence type="inferred from homology"/>
<dbReference type="GO" id="GO:0019295">
    <property type="term" value="P:coenzyme M biosynthetic process"/>
    <property type="evidence" value="ECO:0007669"/>
    <property type="project" value="InterPro"/>
</dbReference>
<organism evidence="3 4">
    <name type="scientific">Methanothermobacter defluvii</name>
    <dbReference type="NCBI Taxonomy" id="49339"/>
    <lineage>
        <taxon>Archaea</taxon>
        <taxon>Methanobacteriati</taxon>
        <taxon>Methanobacteriota</taxon>
        <taxon>Methanomada group</taxon>
        <taxon>Methanobacteria</taxon>
        <taxon>Methanobacteriales</taxon>
        <taxon>Methanobacteriaceae</taxon>
        <taxon>Methanothermobacter</taxon>
    </lineage>
</organism>
<evidence type="ECO:0000313" key="3">
    <source>
        <dbReference type="EMBL" id="REE26278.1"/>
    </source>
</evidence>
<dbReference type="EMBL" id="QREL01000002">
    <property type="protein sequence ID" value="REE26278.1"/>
    <property type="molecule type" value="Genomic_DNA"/>
</dbReference>
<keyword evidence="4" id="KW-1185">Reference proteome</keyword>
<evidence type="ECO:0000313" key="4">
    <source>
        <dbReference type="Proteomes" id="UP000256864"/>
    </source>
</evidence>
<sequence>MNAFDFLTPPRSGKPRKNGITMVLDKGMGPASARDLMEISSDYVDFIKFGWGTLPLHRRDTVKEKVDMYRSFDVEPYPGGTLFEIAHLNDKVEEYFQEARSLGFETLEISNGTVEIETEEKCRLIEMAVDEGFMVISEVGKKDPERDRLLEPDDRVRLVRADLRAGASMVLMEARESGQNIGIYDERGNIREDEFNHLTDRLPMDKIIWEAPQKSQQVYFILKIGPDVNLGNIPPEEITALETIRRGLRGDTLGKVNL</sequence>
<dbReference type="NCBIfam" id="TIGR03849">
    <property type="entry name" value="arch_ComA"/>
    <property type="match status" value="1"/>
</dbReference>
<dbReference type="Pfam" id="PF02679">
    <property type="entry name" value="ComA"/>
    <property type="match status" value="1"/>
</dbReference>
<dbReference type="Gene3D" id="3.20.20.70">
    <property type="entry name" value="Aldolase class I"/>
    <property type="match status" value="1"/>
</dbReference>
<dbReference type="InterPro" id="IPR013785">
    <property type="entry name" value="Aldolase_TIM"/>
</dbReference>
<dbReference type="PANTHER" id="PTHR48413:SF1">
    <property type="entry name" value="PROTEIN HEAT-STRESS-ASSOCIATED 32"/>
    <property type="match status" value="1"/>
</dbReference>
<comment type="similarity">
    <text evidence="1">Belongs to the phosphosulfolactate synthase family.</text>
</comment>
<evidence type="ECO:0000256" key="2">
    <source>
        <dbReference type="NCBIfam" id="TIGR03849"/>
    </source>
</evidence>
<evidence type="ECO:0000256" key="1">
    <source>
        <dbReference type="ARBA" id="ARBA00010424"/>
    </source>
</evidence>
<protein>
    <recommendedName>
        <fullName evidence="2">Phosphosulfolactate synthase</fullName>
        <ecNumber evidence="2">4.4.1.19</ecNumber>
    </recommendedName>
</protein>
<dbReference type="Proteomes" id="UP000256864">
    <property type="component" value="Unassembled WGS sequence"/>
</dbReference>
<name>A0A371NBE1_9EURY</name>
<dbReference type="InterPro" id="IPR022370">
    <property type="entry name" value="Arch_ComA"/>
</dbReference>
<dbReference type="InterPro" id="IPR003830">
    <property type="entry name" value="ComA_synth"/>
</dbReference>
<comment type="caution">
    <text evidence="3">The sequence shown here is derived from an EMBL/GenBank/DDBJ whole genome shotgun (WGS) entry which is preliminary data.</text>
</comment>
<gene>
    <name evidence="3" type="ORF">C7452_1237</name>
</gene>
<dbReference type="RefSeq" id="WP_115892592.1">
    <property type="nucleotide sequence ID" value="NZ_QREL01000002.1"/>
</dbReference>
<reference evidence="3 4" key="1">
    <citation type="submission" date="2018-07" db="EMBL/GenBank/DDBJ databases">
        <title>Genomic Encyclopedia of Type Strains, Phase IV (KMG-IV): sequencing the most valuable type-strain genomes for metagenomic binning, comparative biology and taxonomic classification.</title>
        <authorList>
            <person name="Goeker M."/>
        </authorList>
    </citation>
    <scope>NUCLEOTIDE SEQUENCE [LARGE SCALE GENOMIC DNA]</scope>
    <source>
        <strain evidence="3 4">DSM 7466</strain>
    </source>
</reference>